<evidence type="ECO:0000313" key="8">
    <source>
        <dbReference type="Proteomes" id="UP000823982"/>
    </source>
</evidence>
<dbReference type="InterPro" id="IPR006037">
    <property type="entry name" value="RCK_C"/>
</dbReference>
<dbReference type="AlphaFoldDB" id="A0A9D1JHT3"/>
<accession>A0A9D1JHT3</accession>
<dbReference type="EMBL" id="DVIR01000040">
    <property type="protein sequence ID" value="HIS24661.1"/>
    <property type="molecule type" value="Genomic_DNA"/>
</dbReference>
<comment type="caution">
    <text evidence="7">The sequence shown here is derived from an EMBL/GenBank/DDBJ whole genome shotgun (WGS) entry which is preliminary data.</text>
</comment>
<dbReference type="InterPro" id="IPR050721">
    <property type="entry name" value="Trk_Ktr_HKT_K-transport"/>
</dbReference>
<evidence type="ECO:0000256" key="1">
    <source>
        <dbReference type="ARBA" id="ARBA00017378"/>
    </source>
</evidence>
<dbReference type="GO" id="GO:0005886">
    <property type="term" value="C:plasma membrane"/>
    <property type="evidence" value="ECO:0007669"/>
    <property type="project" value="InterPro"/>
</dbReference>
<sequence length="215" mass="23952">MKALIIGCGKFGIQVAGYLVRKNHNVMVIDSNPESFIGLGEEFTGQTICGIGYDKDVLEQAEIETADVVIGCTSSDSLNAVVANIAKNVFHVPTVIARMYDPIRARMFDSMGIYTVSITRLGLDNVMEYLEGNKSWRVIRKLGNGVQLVKARIPVSLEGKKFSELEVSEKIALTAVERHGRSFVPEKEMRCEYNDILYMSVCSDYLEQAKDMLQL</sequence>
<dbReference type="GO" id="GO:0015079">
    <property type="term" value="F:potassium ion transmembrane transporter activity"/>
    <property type="evidence" value="ECO:0007669"/>
    <property type="project" value="InterPro"/>
</dbReference>
<dbReference type="SUPFAM" id="SSF116726">
    <property type="entry name" value="TrkA C-terminal domain-like"/>
    <property type="match status" value="1"/>
</dbReference>
<dbReference type="InterPro" id="IPR036721">
    <property type="entry name" value="RCK_C_sf"/>
</dbReference>
<organism evidence="7 8">
    <name type="scientific">Candidatus Faeciplasma gallinarum</name>
    <dbReference type="NCBI Taxonomy" id="2840799"/>
    <lineage>
        <taxon>Bacteria</taxon>
        <taxon>Bacillati</taxon>
        <taxon>Bacillota</taxon>
        <taxon>Clostridia</taxon>
        <taxon>Eubacteriales</taxon>
        <taxon>Oscillospiraceae</taxon>
        <taxon>Oscillospiraceae incertae sedis</taxon>
        <taxon>Candidatus Faeciplasma</taxon>
    </lineage>
</organism>
<dbReference type="SUPFAM" id="SSF51735">
    <property type="entry name" value="NAD(P)-binding Rossmann-fold domains"/>
    <property type="match status" value="1"/>
</dbReference>
<reference evidence="7" key="1">
    <citation type="submission" date="2020-10" db="EMBL/GenBank/DDBJ databases">
        <authorList>
            <person name="Gilroy R."/>
        </authorList>
    </citation>
    <scope>NUCLEOTIDE SEQUENCE</scope>
    <source>
        <strain evidence="7">CHK157-1446</strain>
    </source>
</reference>
<proteinExistence type="predicted"/>
<evidence type="ECO:0000313" key="7">
    <source>
        <dbReference type="EMBL" id="HIS24661.1"/>
    </source>
</evidence>
<dbReference type="Gene3D" id="3.40.50.720">
    <property type="entry name" value="NAD(P)-binding Rossmann-like Domain"/>
    <property type="match status" value="1"/>
</dbReference>
<dbReference type="Gene3D" id="3.30.70.1450">
    <property type="entry name" value="Regulator of K+ conductance, C-terminal domain"/>
    <property type="match status" value="1"/>
</dbReference>
<gene>
    <name evidence="7" type="ORF">IAD01_04575</name>
</gene>
<keyword evidence="2" id="KW-0633">Potassium transport</keyword>
<dbReference type="InterPro" id="IPR036291">
    <property type="entry name" value="NAD(P)-bd_dom_sf"/>
</dbReference>
<name>A0A9D1JHT3_9FIRM</name>
<dbReference type="InterPro" id="IPR006036">
    <property type="entry name" value="K_uptake_TrkA"/>
</dbReference>
<dbReference type="InterPro" id="IPR003148">
    <property type="entry name" value="RCK_N"/>
</dbReference>
<dbReference type="PRINTS" id="PR00335">
    <property type="entry name" value="KUPTAKETRKA"/>
</dbReference>
<dbReference type="Pfam" id="PF02254">
    <property type="entry name" value="TrkA_N"/>
    <property type="match status" value="1"/>
</dbReference>
<dbReference type="PROSITE" id="PS51201">
    <property type="entry name" value="RCK_N"/>
    <property type="match status" value="1"/>
</dbReference>
<keyword evidence="2" id="KW-0406">Ion transport</keyword>
<protein>
    <recommendedName>
        <fullName evidence="1">Trk system potassium uptake protein TrkA</fullName>
    </recommendedName>
</protein>
<feature type="domain" description="RCK C-terminal" evidence="6">
    <location>
        <begin position="136"/>
        <end position="215"/>
    </location>
</feature>
<evidence type="ECO:0000259" key="5">
    <source>
        <dbReference type="PROSITE" id="PS51201"/>
    </source>
</evidence>
<feature type="domain" description="RCK N-terminal" evidence="5">
    <location>
        <begin position="1"/>
        <end position="118"/>
    </location>
</feature>
<evidence type="ECO:0000256" key="4">
    <source>
        <dbReference type="ARBA" id="ARBA00023027"/>
    </source>
</evidence>
<keyword evidence="4" id="KW-0520">NAD</keyword>
<evidence type="ECO:0000256" key="2">
    <source>
        <dbReference type="ARBA" id="ARBA00022538"/>
    </source>
</evidence>
<dbReference type="PANTHER" id="PTHR43833">
    <property type="entry name" value="POTASSIUM CHANNEL PROTEIN 2-RELATED-RELATED"/>
    <property type="match status" value="1"/>
</dbReference>
<evidence type="ECO:0000256" key="3">
    <source>
        <dbReference type="ARBA" id="ARBA00022958"/>
    </source>
</evidence>
<keyword evidence="2" id="KW-0813">Transport</keyword>
<dbReference type="Proteomes" id="UP000823982">
    <property type="component" value="Unassembled WGS sequence"/>
</dbReference>
<dbReference type="PROSITE" id="PS51202">
    <property type="entry name" value="RCK_C"/>
    <property type="match status" value="1"/>
</dbReference>
<reference evidence="7" key="2">
    <citation type="journal article" date="2021" name="PeerJ">
        <title>Extensive microbial diversity within the chicken gut microbiome revealed by metagenomics and culture.</title>
        <authorList>
            <person name="Gilroy R."/>
            <person name="Ravi A."/>
            <person name="Getino M."/>
            <person name="Pursley I."/>
            <person name="Horton D.L."/>
            <person name="Alikhan N.F."/>
            <person name="Baker D."/>
            <person name="Gharbi K."/>
            <person name="Hall N."/>
            <person name="Watson M."/>
            <person name="Adriaenssens E.M."/>
            <person name="Foster-Nyarko E."/>
            <person name="Jarju S."/>
            <person name="Secka A."/>
            <person name="Antonio M."/>
            <person name="Oren A."/>
            <person name="Chaudhuri R.R."/>
            <person name="La Ragione R."/>
            <person name="Hildebrand F."/>
            <person name="Pallen M.J."/>
        </authorList>
    </citation>
    <scope>NUCLEOTIDE SEQUENCE</scope>
    <source>
        <strain evidence="7">CHK157-1446</strain>
    </source>
</reference>
<keyword evidence="3" id="KW-0630">Potassium</keyword>
<evidence type="ECO:0000259" key="6">
    <source>
        <dbReference type="PROSITE" id="PS51202"/>
    </source>
</evidence>